<proteinExistence type="predicted"/>
<evidence type="ECO:0000256" key="1">
    <source>
        <dbReference type="SAM" id="MobiDB-lite"/>
    </source>
</evidence>
<protein>
    <submittedName>
        <fullName evidence="2">Uncharacterized protein</fullName>
    </submittedName>
</protein>
<sequence length="324" mass="35240">MLFNKSDSNTKAGISKHQPYDNSVIYSSAGTWLAYAARKKHPLRAPSPAISAASADAVRCSLACPLSCSSHCRDVAWEKSAVSASDETPSGPWGSLNDSTVKDRWCGDLAMEVIVGFLAPGKQLSGHLPLLASIERNHRACREFPLVLSRKHNTWKPMASRRPIVWSIAFILLPQSRQLLFNRSRAARLLDLEIPTMASPGNTPAASASQATPASANRSRRQTDPSVLAFKLEPRQMEMDSHRISEMAVFAASLGLGTSEVQQALPDRAQVMRDTSAAMGPERLAAARGAVVDERMPVDYVRRAYPCFLEETGLARVDGSLVDI</sequence>
<name>A0A084AW43_STACB</name>
<dbReference type="HOGENOM" id="CLU_811760_0_0_1"/>
<gene>
    <name evidence="2" type="ORF">S7711_10542</name>
</gene>
<dbReference type="AlphaFoldDB" id="A0A084AW43"/>
<organism evidence="2 3">
    <name type="scientific">Stachybotrys chartarum (strain CBS 109288 / IBT 7711)</name>
    <name type="common">Toxic black mold</name>
    <name type="synonym">Stilbospora chartarum</name>
    <dbReference type="NCBI Taxonomy" id="1280523"/>
    <lineage>
        <taxon>Eukaryota</taxon>
        <taxon>Fungi</taxon>
        <taxon>Dikarya</taxon>
        <taxon>Ascomycota</taxon>
        <taxon>Pezizomycotina</taxon>
        <taxon>Sordariomycetes</taxon>
        <taxon>Hypocreomycetidae</taxon>
        <taxon>Hypocreales</taxon>
        <taxon>Stachybotryaceae</taxon>
        <taxon>Stachybotrys</taxon>
    </lineage>
</organism>
<reference evidence="2 3" key="1">
    <citation type="journal article" date="2014" name="BMC Genomics">
        <title>Comparative genome sequencing reveals chemotype-specific gene clusters in the toxigenic black mold Stachybotrys.</title>
        <authorList>
            <person name="Semeiks J."/>
            <person name="Borek D."/>
            <person name="Otwinowski Z."/>
            <person name="Grishin N.V."/>
        </authorList>
    </citation>
    <scope>NUCLEOTIDE SEQUENCE [LARGE SCALE GENOMIC DNA]</scope>
    <source>
        <strain evidence="3">CBS 109288 / IBT 7711</strain>
    </source>
</reference>
<feature type="region of interest" description="Disordered" evidence="1">
    <location>
        <begin position="198"/>
        <end position="226"/>
    </location>
</feature>
<feature type="compositionally biased region" description="Low complexity" evidence="1">
    <location>
        <begin position="203"/>
        <end position="216"/>
    </location>
</feature>
<dbReference type="OrthoDB" id="10440195at2759"/>
<keyword evidence="3" id="KW-1185">Reference proteome</keyword>
<dbReference type="EMBL" id="KL648525">
    <property type="protein sequence ID" value="KEY69522.1"/>
    <property type="molecule type" value="Genomic_DNA"/>
</dbReference>
<accession>A0A084AW43</accession>
<evidence type="ECO:0000313" key="3">
    <source>
        <dbReference type="Proteomes" id="UP000028045"/>
    </source>
</evidence>
<dbReference type="Proteomes" id="UP000028045">
    <property type="component" value="Unassembled WGS sequence"/>
</dbReference>
<evidence type="ECO:0000313" key="2">
    <source>
        <dbReference type="EMBL" id="KEY69522.1"/>
    </source>
</evidence>